<dbReference type="PANTHER" id="PTHR43111:SF1">
    <property type="entry name" value="ALDEHYDE DEHYDROGENASE B-RELATED"/>
    <property type="match status" value="1"/>
</dbReference>
<gene>
    <name evidence="4" type="ORF">N0V91_002445</name>
</gene>
<comment type="caution">
    <text evidence="4">The sequence shown here is derived from an EMBL/GenBank/DDBJ whole genome shotgun (WGS) entry which is preliminary data.</text>
</comment>
<sequence>MADSAIAQLQATALTARCHNSFFRQKQLKSLHDALRQDSNTVKDAIKSDTRVSEQEAAAEVALSLDLVKEQYAAINPAKDLEEEYRLSKGKDAQDQTRPWGVVYIEPQQNHTPLFSIITALSAALAAGNCVALKLDNNLRALPSLLRTLFSQALEADTFALVSAPPSQDALATCLQVLQETQIQQPTYTQLASPQSKVIAIVDRTADLVSAAEQLVTARFAFGGSSMYAPDLVFVNEYVKQDFLEHILKFAIPYLASPEESISNGAPKSPTSGGQKLGSKTTTEALKSVESSSSWRTSVVTQGSKGAIVDLSSLSALPAKSSSPLFAVSAITSLEHAISLIDEDSESASGLLAGYYFGTPSAGKYLSQFIKADASFVNHVPYRILLGPAAPAYHSVDIDARYTKAQFTRPSPAFITASSSHVALVKSLGGKDAKKASAEALSKATQEIKEKKRAEWIAIGYFEQGILIGLGLYGIPLLTCIGTGLFFGVRAGLRRFSFI</sequence>
<keyword evidence="2" id="KW-0472">Membrane</keyword>
<protein>
    <recommendedName>
        <fullName evidence="3">Aldehyde dehydrogenase domain-containing protein</fullName>
    </recommendedName>
</protein>
<dbReference type="PANTHER" id="PTHR43111">
    <property type="entry name" value="ALDEHYDE DEHYDROGENASE B-RELATED"/>
    <property type="match status" value="1"/>
</dbReference>
<dbReference type="Pfam" id="PF00171">
    <property type="entry name" value="Aldedh"/>
    <property type="match status" value="1"/>
</dbReference>
<evidence type="ECO:0000313" key="5">
    <source>
        <dbReference type="Proteomes" id="UP001140510"/>
    </source>
</evidence>
<keyword evidence="2" id="KW-0812">Transmembrane</keyword>
<dbReference type="Gene3D" id="3.40.309.10">
    <property type="entry name" value="Aldehyde Dehydrogenase, Chain A, domain 2"/>
    <property type="match status" value="1"/>
</dbReference>
<evidence type="ECO:0000256" key="2">
    <source>
        <dbReference type="SAM" id="Phobius"/>
    </source>
</evidence>
<dbReference type="AlphaFoldDB" id="A0A9W9D9D2"/>
<keyword evidence="2" id="KW-1133">Transmembrane helix</keyword>
<proteinExistence type="predicted"/>
<keyword evidence="5" id="KW-1185">Reference proteome</keyword>
<dbReference type="Proteomes" id="UP001140510">
    <property type="component" value="Unassembled WGS sequence"/>
</dbReference>
<dbReference type="OrthoDB" id="5596991at2759"/>
<dbReference type="Gene3D" id="3.40.605.10">
    <property type="entry name" value="Aldehyde Dehydrogenase, Chain A, domain 1"/>
    <property type="match status" value="1"/>
</dbReference>
<dbReference type="EMBL" id="JAPEVA010000011">
    <property type="protein sequence ID" value="KAJ4409524.1"/>
    <property type="molecule type" value="Genomic_DNA"/>
</dbReference>
<evidence type="ECO:0000259" key="3">
    <source>
        <dbReference type="Pfam" id="PF00171"/>
    </source>
</evidence>
<evidence type="ECO:0000256" key="1">
    <source>
        <dbReference type="SAM" id="MobiDB-lite"/>
    </source>
</evidence>
<reference evidence="4" key="1">
    <citation type="submission" date="2022-10" db="EMBL/GenBank/DDBJ databases">
        <title>Tapping the CABI collections for fungal endophytes: first genome assemblies for Collariella, Neodidymelliopsis, Ascochyta clinopodiicola, Didymella pomorum, Didymosphaeria variabile, Neocosmospora piperis and Neocucurbitaria cava.</title>
        <authorList>
            <person name="Hill R."/>
        </authorList>
    </citation>
    <scope>NUCLEOTIDE SEQUENCE</scope>
    <source>
        <strain evidence="4">IMI 355091</strain>
    </source>
</reference>
<dbReference type="SUPFAM" id="SSF53720">
    <property type="entry name" value="ALDH-like"/>
    <property type="match status" value="1"/>
</dbReference>
<dbReference type="GO" id="GO:0016620">
    <property type="term" value="F:oxidoreductase activity, acting on the aldehyde or oxo group of donors, NAD or NADP as acceptor"/>
    <property type="evidence" value="ECO:0007669"/>
    <property type="project" value="InterPro"/>
</dbReference>
<feature type="transmembrane region" description="Helical" evidence="2">
    <location>
        <begin position="466"/>
        <end position="489"/>
    </location>
</feature>
<evidence type="ECO:0000313" key="4">
    <source>
        <dbReference type="EMBL" id="KAJ4409524.1"/>
    </source>
</evidence>
<feature type="region of interest" description="Disordered" evidence="1">
    <location>
        <begin position="261"/>
        <end position="283"/>
    </location>
</feature>
<dbReference type="InterPro" id="IPR016162">
    <property type="entry name" value="Ald_DH_N"/>
</dbReference>
<dbReference type="InterPro" id="IPR016163">
    <property type="entry name" value="Ald_DH_C"/>
</dbReference>
<name>A0A9W9D9D2_9PLEO</name>
<dbReference type="InterPro" id="IPR015590">
    <property type="entry name" value="Aldehyde_DH_dom"/>
</dbReference>
<feature type="domain" description="Aldehyde dehydrogenase" evidence="3">
    <location>
        <begin position="22"/>
        <end position="249"/>
    </location>
</feature>
<dbReference type="InterPro" id="IPR016161">
    <property type="entry name" value="Ald_DH/histidinol_DH"/>
</dbReference>
<accession>A0A9W9D9D2</accession>
<organism evidence="4 5">
    <name type="scientific">Didymella pomorum</name>
    <dbReference type="NCBI Taxonomy" id="749634"/>
    <lineage>
        <taxon>Eukaryota</taxon>
        <taxon>Fungi</taxon>
        <taxon>Dikarya</taxon>
        <taxon>Ascomycota</taxon>
        <taxon>Pezizomycotina</taxon>
        <taxon>Dothideomycetes</taxon>
        <taxon>Pleosporomycetidae</taxon>
        <taxon>Pleosporales</taxon>
        <taxon>Pleosporineae</taxon>
        <taxon>Didymellaceae</taxon>
        <taxon>Didymella</taxon>
    </lineage>
</organism>